<dbReference type="GO" id="GO:0016020">
    <property type="term" value="C:membrane"/>
    <property type="evidence" value="ECO:0007669"/>
    <property type="project" value="InterPro"/>
</dbReference>
<organism evidence="4 5">
    <name type="scientific">Photorhabdus aegyptia</name>
    <dbReference type="NCBI Taxonomy" id="2805098"/>
    <lineage>
        <taxon>Bacteria</taxon>
        <taxon>Pseudomonadati</taxon>
        <taxon>Pseudomonadota</taxon>
        <taxon>Gammaproteobacteria</taxon>
        <taxon>Enterobacterales</taxon>
        <taxon>Morganellaceae</taxon>
        <taxon>Photorhabdus</taxon>
    </lineage>
</organism>
<dbReference type="Proteomes" id="UP000023464">
    <property type="component" value="Unassembled WGS sequence"/>
</dbReference>
<evidence type="ECO:0000256" key="3">
    <source>
        <dbReference type="SAM" id="Phobius"/>
    </source>
</evidence>
<feature type="transmembrane region" description="Helical" evidence="3">
    <location>
        <begin position="95"/>
        <end position="114"/>
    </location>
</feature>
<keyword evidence="3" id="KW-1133">Transmembrane helix</keyword>
<name>A0A022PNJ9_9GAMM</name>
<dbReference type="InterPro" id="IPR000462">
    <property type="entry name" value="CDP-OH_P_trans"/>
</dbReference>
<reference evidence="4 5" key="1">
    <citation type="submission" date="2014-03" db="EMBL/GenBank/DDBJ databases">
        <title>Draft Genome of Photorhabdus luminescens BA1, an Egyptian Isolate.</title>
        <authorList>
            <person name="Ghazal S."/>
            <person name="Hurst S.G.IV."/>
            <person name="Morris K."/>
            <person name="Thomas K."/>
            <person name="Tisa L.S."/>
        </authorList>
    </citation>
    <scope>NUCLEOTIDE SEQUENCE [LARGE SCALE GENOMIC DNA]</scope>
    <source>
        <strain evidence="4 5">BA1</strain>
    </source>
</reference>
<dbReference type="Pfam" id="PF01066">
    <property type="entry name" value="CDP-OH_P_transf"/>
    <property type="match status" value="1"/>
</dbReference>
<dbReference type="InterPro" id="IPR043130">
    <property type="entry name" value="CDP-OH_PTrfase_TM_dom"/>
</dbReference>
<evidence type="ECO:0000313" key="5">
    <source>
        <dbReference type="Proteomes" id="UP000023464"/>
    </source>
</evidence>
<keyword evidence="3" id="KW-0812">Transmembrane</keyword>
<accession>A0A022PNJ9</accession>
<dbReference type="GO" id="GO:0008654">
    <property type="term" value="P:phospholipid biosynthetic process"/>
    <property type="evidence" value="ECO:0007669"/>
    <property type="project" value="InterPro"/>
</dbReference>
<evidence type="ECO:0000256" key="2">
    <source>
        <dbReference type="RuleBase" id="RU003750"/>
    </source>
</evidence>
<proteinExistence type="inferred from homology"/>
<dbReference type="Gene3D" id="1.20.120.1760">
    <property type="match status" value="1"/>
</dbReference>
<keyword evidence="3" id="KW-0472">Membrane</keyword>
<protein>
    <submittedName>
        <fullName evidence="4">Phosphatidylserine synthase</fullName>
        <ecNumber evidence="4">2.7.8.8</ecNumber>
    </submittedName>
</protein>
<evidence type="ECO:0000313" key="4">
    <source>
        <dbReference type="EMBL" id="EYU16433.1"/>
    </source>
</evidence>
<feature type="transmembrane region" description="Helical" evidence="3">
    <location>
        <begin position="36"/>
        <end position="57"/>
    </location>
</feature>
<evidence type="ECO:0000256" key="1">
    <source>
        <dbReference type="ARBA" id="ARBA00022679"/>
    </source>
</evidence>
<feature type="transmembrane region" description="Helical" evidence="3">
    <location>
        <begin position="184"/>
        <end position="205"/>
    </location>
</feature>
<sequence length="207" mass="23519">MNNNHFIIQLNRADYITIGGAVFSALAVAAALQHWYYLAIAFLYLAMLGDALDGILARNLNITRPFGRYLDGFMDQLIYLISPAIILYLSGYQSWYSLFIILMIISGCLRLSVFNEVGNIKNENQLSYLGMPVFWSLFIISGYALVSLVVEPWLSHLLLTLALLTFSIAMLWDRPFYKFKSLNTIISTTLAGFVLFTGLHFWSLYVQ</sequence>
<keyword evidence="1 2" id="KW-0808">Transferase</keyword>
<dbReference type="PROSITE" id="PS00379">
    <property type="entry name" value="CDP_ALCOHOL_P_TRANSF"/>
    <property type="match status" value="1"/>
</dbReference>
<dbReference type="GO" id="GO:0003882">
    <property type="term" value="F:CDP-diacylglycerol-serine O-phosphatidyltransferase activity"/>
    <property type="evidence" value="ECO:0007669"/>
    <property type="project" value="UniProtKB-EC"/>
</dbReference>
<dbReference type="EMBL" id="JFGV01000010">
    <property type="protein sequence ID" value="EYU16433.1"/>
    <property type="molecule type" value="Genomic_DNA"/>
</dbReference>
<comment type="similarity">
    <text evidence="2">Belongs to the CDP-alcohol phosphatidyltransferase class-I family.</text>
</comment>
<comment type="caution">
    <text evidence="4">The sequence shown here is derived from an EMBL/GenBank/DDBJ whole genome shotgun (WGS) entry which is preliminary data.</text>
</comment>
<dbReference type="PATRIC" id="fig|1393736.3.peg.944"/>
<dbReference type="EC" id="2.7.8.8" evidence="4"/>
<dbReference type="RefSeq" id="WP_036776478.1">
    <property type="nucleotide sequence ID" value="NZ_CAWLTM010000105.1"/>
</dbReference>
<gene>
    <name evidence="4" type="ORF">BA1DRAFT_00910</name>
</gene>
<feature type="transmembrane region" description="Helical" evidence="3">
    <location>
        <begin position="126"/>
        <end position="146"/>
    </location>
</feature>
<feature type="transmembrane region" description="Helical" evidence="3">
    <location>
        <begin position="152"/>
        <end position="172"/>
    </location>
</feature>
<feature type="transmembrane region" description="Helical" evidence="3">
    <location>
        <begin position="12"/>
        <end position="30"/>
    </location>
</feature>
<dbReference type="InterPro" id="IPR048254">
    <property type="entry name" value="CDP_ALCOHOL_P_TRANSF_CS"/>
</dbReference>
<feature type="transmembrane region" description="Helical" evidence="3">
    <location>
        <begin position="69"/>
        <end position="89"/>
    </location>
</feature>
<dbReference type="AlphaFoldDB" id="A0A022PNJ9"/>
<keyword evidence="5" id="KW-1185">Reference proteome</keyword>